<evidence type="ECO:0000256" key="14">
    <source>
        <dbReference type="ARBA" id="ARBA00047783"/>
    </source>
</evidence>
<keyword evidence="8 15" id="KW-0489">Methyltransferase</keyword>
<dbReference type="NCBIfam" id="NF000648">
    <property type="entry name" value="PRK00026.1"/>
    <property type="match status" value="1"/>
</dbReference>
<dbReference type="InterPro" id="IPR029028">
    <property type="entry name" value="Alpha/beta_knot_MTases"/>
</dbReference>
<evidence type="ECO:0000256" key="2">
    <source>
        <dbReference type="ARBA" id="ARBA00004496"/>
    </source>
</evidence>
<keyword evidence="10 15" id="KW-0949">S-adenosyl-L-methionine</keyword>
<comment type="caution">
    <text evidence="19">The sequence shown here is derived from an EMBL/GenBank/DDBJ whole genome shotgun (WGS) entry which is preliminary data.</text>
</comment>
<sequence>MRFDIITIFPDIFDSYFNESIIKRARVKKLIDIRVHNLRKFSRDKHKKVDDKPYGGGPGMVLKIEPIVMALGSISRNKKQETRNKTLVVLFSAAGKQFSQKMARDFSKKYEKIVMICGHYEGVDERVKKVIHDLGFMLQEVSIGPYVLTGGELPAMVMVDAVSRQIPGVLGKSESLEEKRYGVGVPVYTRPEVVVYKGKKYHTPEILICGDHKKIEKWRTNNLR</sequence>
<dbReference type="FunFam" id="3.40.1280.10:FF:000001">
    <property type="entry name" value="tRNA (guanine-N(1)-)-methyltransferase"/>
    <property type="match status" value="1"/>
</dbReference>
<dbReference type="InterPro" id="IPR023148">
    <property type="entry name" value="tRNA_m1G_MeTrfase_C_sf"/>
</dbReference>
<dbReference type="Gene3D" id="3.40.1280.10">
    <property type="match status" value="1"/>
</dbReference>
<dbReference type="CDD" id="cd18080">
    <property type="entry name" value="TrmD-like"/>
    <property type="match status" value="1"/>
</dbReference>
<dbReference type="Pfam" id="PF01746">
    <property type="entry name" value="tRNA_m1G_MT"/>
    <property type="match status" value="1"/>
</dbReference>
<organism evidence="19 20">
    <name type="scientific">Candidatus Wolfebacteria bacterium RIFCSPLOWO2_01_FULL_45_19</name>
    <dbReference type="NCBI Taxonomy" id="1802557"/>
    <lineage>
        <taxon>Bacteria</taxon>
        <taxon>Candidatus Wolfeibacteriota</taxon>
    </lineage>
</organism>
<dbReference type="Proteomes" id="UP000178946">
    <property type="component" value="Unassembled WGS sequence"/>
</dbReference>
<dbReference type="GO" id="GO:0052906">
    <property type="term" value="F:tRNA (guanine(37)-N1)-methyltransferase activity"/>
    <property type="evidence" value="ECO:0007669"/>
    <property type="project" value="UniProtKB-UniRule"/>
</dbReference>
<dbReference type="AlphaFoldDB" id="A0A1F8DS35"/>
<dbReference type="PANTHER" id="PTHR46417:SF1">
    <property type="entry name" value="TRNA (GUANINE-N(1)-)-METHYLTRANSFERASE"/>
    <property type="match status" value="1"/>
</dbReference>
<dbReference type="NCBIfam" id="TIGR00088">
    <property type="entry name" value="trmD"/>
    <property type="match status" value="1"/>
</dbReference>
<evidence type="ECO:0000256" key="12">
    <source>
        <dbReference type="ARBA" id="ARBA00029736"/>
    </source>
</evidence>
<comment type="catalytic activity">
    <reaction evidence="14 15 17">
        <text>guanosine(37) in tRNA + S-adenosyl-L-methionine = N(1)-methylguanosine(37) in tRNA + S-adenosyl-L-homocysteine + H(+)</text>
        <dbReference type="Rhea" id="RHEA:36899"/>
        <dbReference type="Rhea" id="RHEA-COMP:10145"/>
        <dbReference type="Rhea" id="RHEA-COMP:10147"/>
        <dbReference type="ChEBI" id="CHEBI:15378"/>
        <dbReference type="ChEBI" id="CHEBI:57856"/>
        <dbReference type="ChEBI" id="CHEBI:59789"/>
        <dbReference type="ChEBI" id="CHEBI:73542"/>
        <dbReference type="ChEBI" id="CHEBI:74269"/>
        <dbReference type="EC" id="2.1.1.228"/>
    </reaction>
</comment>
<evidence type="ECO:0000256" key="8">
    <source>
        <dbReference type="ARBA" id="ARBA00022603"/>
    </source>
</evidence>
<comment type="similarity">
    <text evidence="3 15 17">Belongs to the RNA methyltransferase TrmD family.</text>
</comment>
<comment type="subcellular location">
    <subcellularLocation>
        <location evidence="2 15 17">Cytoplasm</location>
    </subcellularLocation>
</comment>
<dbReference type="Gene3D" id="1.10.1270.20">
    <property type="entry name" value="tRNA(m1g37)methyltransferase, domain 2"/>
    <property type="match status" value="1"/>
</dbReference>
<dbReference type="InterPro" id="IPR029026">
    <property type="entry name" value="tRNA_m1G_MTases_N"/>
</dbReference>
<evidence type="ECO:0000313" key="20">
    <source>
        <dbReference type="Proteomes" id="UP000178946"/>
    </source>
</evidence>
<dbReference type="STRING" id="1802557.A3A20_00795"/>
<evidence type="ECO:0000256" key="10">
    <source>
        <dbReference type="ARBA" id="ARBA00022691"/>
    </source>
</evidence>
<evidence type="ECO:0000313" key="19">
    <source>
        <dbReference type="EMBL" id="OGM90635.1"/>
    </source>
</evidence>
<evidence type="ECO:0000256" key="13">
    <source>
        <dbReference type="ARBA" id="ARBA00033392"/>
    </source>
</evidence>
<proteinExistence type="inferred from homology"/>
<comment type="subunit">
    <text evidence="4 15 17">Homodimer.</text>
</comment>
<dbReference type="EMBL" id="MGIR01000010">
    <property type="protein sequence ID" value="OGM90635.1"/>
    <property type="molecule type" value="Genomic_DNA"/>
</dbReference>
<dbReference type="PANTHER" id="PTHR46417">
    <property type="entry name" value="TRNA (GUANINE-N(1)-)-METHYLTRANSFERASE"/>
    <property type="match status" value="1"/>
</dbReference>
<evidence type="ECO:0000256" key="7">
    <source>
        <dbReference type="ARBA" id="ARBA00022490"/>
    </source>
</evidence>
<evidence type="ECO:0000256" key="9">
    <source>
        <dbReference type="ARBA" id="ARBA00022679"/>
    </source>
</evidence>
<gene>
    <name evidence="15" type="primary">trmD</name>
    <name evidence="19" type="ORF">A3A20_00795</name>
</gene>
<dbReference type="EC" id="2.1.1.228" evidence="5 15"/>
<evidence type="ECO:0000256" key="11">
    <source>
        <dbReference type="ARBA" id="ARBA00022694"/>
    </source>
</evidence>
<accession>A0A1F8DS35</accession>
<evidence type="ECO:0000256" key="1">
    <source>
        <dbReference type="ARBA" id="ARBA00002634"/>
    </source>
</evidence>
<keyword evidence="9 15" id="KW-0808">Transferase</keyword>
<evidence type="ECO:0000256" key="15">
    <source>
        <dbReference type="HAMAP-Rule" id="MF_00605"/>
    </source>
</evidence>
<evidence type="ECO:0000256" key="16">
    <source>
        <dbReference type="PIRSR" id="PIRSR000386-1"/>
    </source>
</evidence>
<comment type="function">
    <text evidence="1 15 17">Specifically methylates guanosine-37 in various tRNAs.</text>
</comment>
<evidence type="ECO:0000256" key="5">
    <source>
        <dbReference type="ARBA" id="ARBA00012807"/>
    </source>
</evidence>
<feature type="domain" description="tRNA methyltransferase TRMD/TRM10-type" evidence="18">
    <location>
        <begin position="1"/>
        <end position="221"/>
    </location>
</feature>
<dbReference type="InterPro" id="IPR016009">
    <property type="entry name" value="tRNA_MeTrfase_TRMD/TRM10"/>
</dbReference>
<keyword evidence="7 15" id="KW-0963">Cytoplasm</keyword>
<evidence type="ECO:0000256" key="6">
    <source>
        <dbReference type="ARBA" id="ARBA00014679"/>
    </source>
</evidence>
<dbReference type="GO" id="GO:0002939">
    <property type="term" value="P:tRNA N1-guanine methylation"/>
    <property type="evidence" value="ECO:0007669"/>
    <property type="project" value="TreeGrafter"/>
</dbReference>
<evidence type="ECO:0000259" key="18">
    <source>
        <dbReference type="Pfam" id="PF01746"/>
    </source>
</evidence>
<name>A0A1F8DS35_9BACT</name>
<protein>
    <recommendedName>
        <fullName evidence="6 15">tRNA (guanine-N(1)-)-methyltransferase</fullName>
        <ecNumber evidence="5 15">2.1.1.228</ecNumber>
    </recommendedName>
    <alternativeName>
        <fullName evidence="12 15">M1G-methyltransferase</fullName>
    </alternativeName>
    <alternativeName>
        <fullName evidence="13 15">tRNA [GM37] methyltransferase</fullName>
    </alternativeName>
</protein>
<feature type="binding site" evidence="15 16">
    <location>
        <position position="118"/>
    </location>
    <ligand>
        <name>S-adenosyl-L-methionine</name>
        <dbReference type="ChEBI" id="CHEBI:59789"/>
    </ligand>
</feature>
<evidence type="ECO:0000256" key="17">
    <source>
        <dbReference type="RuleBase" id="RU003464"/>
    </source>
</evidence>
<dbReference type="SUPFAM" id="SSF75217">
    <property type="entry name" value="alpha/beta knot"/>
    <property type="match status" value="1"/>
</dbReference>
<dbReference type="HAMAP" id="MF_00605">
    <property type="entry name" value="TrmD"/>
    <property type="match status" value="1"/>
</dbReference>
<evidence type="ECO:0000256" key="4">
    <source>
        <dbReference type="ARBA" id="ARBA00011738"/>
    </source>
</evidence>
<comment type="caution">
    <text evidence="15">Lacks conserved residue(s) required for the propagation of feature annotation.</text>
</comment>
<reference evidence="19 20" key="1">
    <citation type="journal article" date="2016" name="Nat. Commun.">
        <title>Thousands of microbial genomes shed light on interconnected biogeochemical processes in an aquifer system.</title>
        <authorList>
            <person name="Anantharaman K."/>
            <person name="Brown C.T."/>
            <person name="Hug L.A."/>
            <person name="Sharon I."/>
            <person name="Castelle C.J."/>
            <person name="Probst A.J."/>
            <person name="Thomas B.C."/>
            <person name="Singh A."/>
            <person name="Wilkins M.J."/>
            <person name="Karaoz U."/>
            <person name="Brodie E.L."/>
            <person name="Williams K.H."/>
            <person name="Hubbard S.S."/>
            <person name="Banfield J.F."/>
        </authorList>
    </citation>
    <scope>NUCLEOTIDE SEQUENCE [LARGE SCALE GENOMIC DNA]</scope>
</reference>
<keyword evidence="11 15" id="KW-0819">tRNA processing</keyword>
<dbReference type="PIRSF" id="PIRSF000386">
    <property type="entry name" value="tRNA_mtase"/>
    <property type="match status" value="1"/>
</dbReference>
<evidence type="ECO:0000256" key="3">
    <source>
        <dbReference type="ARBA" id="ARBA00007630"/>
    </source>
</evidence>
<dbReference type="GO" id="GO:0005829">
    <property type="term" value="C:cytosol"/>
    <property type="evidence" value="ECO:0007669"/>
    <property type="project" value="TreeGrafter"/>
</dbReference>
<dbReference type="InterPro" id="IPR002649">
    <property type="entry name" value="tRNA_m1G_MeTrfase_TrmD"/>
</dbReference>